<name>A0A554NF53_9EURY</name>
<comment type="caution">
    <text evidence="2">The sequence shown here is derived from an EMBL/GenBank/DDBJ whole genome shotgun (WGS) entry which is preliminary data.</text>
</comment>
<evidence type="ECO:0000313" key="2">
    <source>
        <dbReference type="EMBL" id="TSD15935.1"/>
    </source>
</evidence>
<feature type="region of interest" description="Disordered" evidence="1">
    <location>
        <begin position="59"/>
        <end position="78"/>
    </location>
</feature>
<accession>A0A554NF53</accession>
<protein>
    <submittedName>
        <fullName evidence="2">Uncharacterized protein</fullName>
    </submittedName>
</protein>
<gene>
    <name evidence="2" type="ORF">DP107_01765</name>
</gene>
<reference evidence="2 3" key="1">
    <citation type="submission" date="2018-06" db="EMBL/GenBank/DDBJ databases">
        <title>Natronomonas sp. F16-60 a new haloarchaeon isolated from a solar saltern of Isla Cristina, Huelva, Spain.</title>
        <authorList>
            <person name="Duran-Viseras A."/>
            <person name="Sanchez-Porro C."/>
            <person name="Ventosa A."/>
        </authorList>
    </citation>
    <scope>NUCLEOTIDE SEQUENCE [LARGE SCALE GENOMIC DNA]</scope>
    <source>
        <strain evidence="2 3">F16-60</strain>
    </source>
</reference>
<dbReference type="Proteomes" id="UP000319894">
    <property type="component" value="Unassembled WGS sequence"/>
</dbReference>
<dbReference type="AlphaFoldDB" id="A0A554NF53"/>
<sequence>MGRVAGLVVSVRAYLADGLSVGSSAAAETPQSLASAPPVPDAVRDHPTRTSVLADALDHFHDTEDEDLPPPDEEAIRR</sequence>
<feature type="compositionally biased region" description="Acidic residues" evidence="1">
    <location>
        <begin position="63"/>
        <end position="78"/>
    </location>
</feature>
<dbReference type="EMBL" id="QMDX01000001">
    <property type="protein sequence ID" value="TSD15935.1"/>
    <property type="molecule type" value="Genomic_DNA"/>
</dbReference>
<evidence type="ECO:0000256" key="1">
    <source>
        <dbReference type="SAM" id="MobiDB-lite"/>
    </source>
</evidence>
<feature type="region of interest" description="Disordered" evidence="1">
    <location>
        <begin position="22"/>
        <end position="45"/>
    </location>
</feature>
<evidence type="ECO:0000313" key="3">
    <source>
        <dbReference type="Proteomes" id="UP000319894"/>
    </source>
</evidence>
<dbReference type="InParanoid" id="A0A554NF53"/>
<organism evidence="2 3">
    <name type="scientific">Haloglomus irregulare</name>
    <dbReference type="NCBI Taxonomy" id="2234134"/>
    <lineage>
        <taxon>Archaea</taxon>
        <taxon>Methanobacteriati</taxon>
        <taxon>Methanobacteriota</taxon>
        <taxon>Stenosarchaea group</taxon>
        <taxon>Halobacteria</taxon>
        <taxon>Halobacteriales</taxon>
        <taxon>Natronomonadaceae</taxon>
        <taxon>Haloglomus</taxon>
    </lineage>
</organism>
<keyword evidence="3" id="KW-1185">Reference proteome</keyword>
<proteinExistence type="predicted"/>